<evidence type="ECO:0000259" key="10">
    <source>
        <dbReference type="Pfam" id="PF08501"/>
    </source>
</evidence>
<sequence>MKITGKTRVAGIFGFPITHTLSPLMQNAAFEEAGLNFVYLPFSVRPSELEDATRAIRALDMVGVNVTIPHKERIKDYLDELSPDAELIGAVNTVVNRGGRLTGYNTDWRGFSESLRDEGLSLKGKKAVLLGAGGAALSICFALIKEKIQRLVLVNRTFSRAKQLAEKLARISNGPEIEVVEFEKRNLLPEKEDIDLLINATCCGMHEGDPSPVNLEKFPPSLYVYDVVYNRKTELLKDAEKIGLKCQGGLEMLIWQGALSFELWTGEKAPLDRMRQALMEGLRLKQ</sequence>
<dbReference type="PANTHER" id="PTHR21089">
    <property type="entry name" value="SHIKIMATE DEHYDROGENASE"/>
    <property type="match status" value="1"/>
</dbReference>
<dbReference type="GO" id="GO:0009423">
    <property type="term" value="P:chorismate biosynthetic process"/>
    <property type="evidence" value="ECO:0007669"/>
    <property type="project" value="UniProtKB-UniRule"/>
</dbReference>
<dbReference type="GO" id="GO:0050661">
    <property type="term" value="F:NADP binding"/>
    <property type="evidence" value="ECO:0007669"/>
    <property type="project" value="InterPro"/>
</dbReference>
<keyword evidence="6 8" id="KW-0057">Aromatic amino acid biosynthesis</keyword>
<dbReference type="NCBIfam" id="NF001319">
    <property type="entry name" value="PRK00258.3-3"/>
    <property type="match status" value="1"/>
</dbReference>
<dbReference type="SUPFAM" id="SSF53223">
    <property type="entry name" value="Aminoacid dehydrogenase-like, N-terminal domain"/>
    <property type="match status" value="1"/>
</dbReference>
<dbReference type="InterPro" id="IPR036291">
    <property type="entry name" value="NAD(P)-bd_dom_sf"/>
</dbReference>
<comment type="catalytic activity">
    <reaction evidence="7 8">
        <text>shikimate + NADP(+) = 3-dehydroshikimate + NADPH + H(+)</text>
        <dbReference type="Rhea" id="RHEA:17737"/>
        <dbReference type="ChEBI" id="CHEBI:15378"/>
        <dbReference type="ChEBI" id="CHEBI:16630"/>
        <dbReference type="ChEBI" id="CHEBI:36208"/>
        <dbReference type="ChEBI" id="CHEBI:57783"/>
        <dbReference type="ChEBI" id="CHEBI:58349"/>
        <dbReference type="EC" id="1.1.1.25"/>
    </reaction>
</comment>
<dbReference type="Proteomes" id="UP000280417">
    <property type="component" value="Unassembled WGS sequence"/>
</dbReference>
<evidence type="ECO:0000259" key="11">
    <source>
        <dbReference type="Pfam" id="PF18317"/>
    </source>
</evidence>
<feature type="binding site" evidence="8">
    <location>
        <position position="107"/>
    </location>
    <ligand>
        <name>shikimate</name>
        <dbReference type="ChEBI" id="CHEBI:36208"/>
    </ligand>
</feature>
<feature type="binding site" evidence="8">
    <location>
        <position position="256"/>
    </location>
    <ligand>
        <name>shikimate</name>
        <dbReference type="ChEBI" id="CHEBI:36208"/>
    </ligand>
</feature>
<protein>
    <recommendedName>
        <fullName evidence="2 8">Shikimate dehydrogenase (NADP(+))</fullName>
        <shortName evidence="8">SDH</shortName>
        <ecNumber evidence="2 8">1.1.1.25</ecNumber>
    </recommendedName>
</protein>
<feature type="binding site" evidence="8">
    <location>
        <position position="249"/>
    </location>
    <ligand>
        <name>NADP(+)</name>
        <dbReference type="ChEBI" id="CHEBI:58349"/>
    </ligand>
</feature>
<dbReference type="Pfam" id="PF08501">
    <property type="entry name" value="Shikimate_dh_N"/>
    <property type="match status" value="1"/>
</dbReference>
<feature type="binding site" evidence="8">
    <location>
        <begin position="131"/>
        <end position="135"/>
    </location>
    <ligand>
        <name>NADP(+)</name>
        <dbReference type="ChEBI" id="CHEBI:58349"/>
    </ligand>
</feature>
<dbReference type="InterPro" id="IPR041121">
    <property type="entry name" value="SDH_C"/>
</dbReference>
<dbReference type="Pfam" id="PF18317">
    <property type="entry name" value="SDH_C"/>
    <property type="match status" value="1"/>
</dbReference>
<evidence type="ECO:0000256" key="2">
    <source>
        <dbReference type="ARBA" id="ARBA00012962"/>
    </source>
</evidence>
<comment type="caution">
    <text evidence="8">Lacks conserved residue(s) required for the propagation of feature annotation.</text>
</comment>
<feature type="binding site" evidence="8">
    <location>
        <position position="67"/>
    </location>
    <ligand>
        <name>shikimate</name>
        <dbReference type="ChEBI" id="CHEBI:36208"/>
    </ligand>
</feature>
<evidence type="ECO:0000256" key="1">
    <source>
        <dbReference type="ARBA" id="ARBA00004871"/>
    </source>
</evidence>
<keyword evidence="5 8" id="KW-0560">Oxidoreductase</keyword>
<evidence type="ECO:0000256" key="8">
    <source>
        <dbReference type="HAMAP-Rule" id="MF_00222"/>
    </source>
</evidence>
<evidence type="ECO:0000313" key="12">
    <source>
        <dbReference type="EMBL" id="RLE12977.1"/>
    </source>
</evidence>
<dbReference type="CDD" id="cd01065">
    <property type="entry name" value="NAD_bind_Shikimate_DH"/>
    <property type="match status" value="1"/>
</dbReference>
<feature type="active site" description="Proton acceptor" evidence="8">
    <location>
        <position position="71"/>
    </location>
</feature>
<accession>A0A662DEN3</accession>
<evidence type="ECO:0000256" key="4">
    <source>
        <dbReference type="ARBA" id="ARBA00022857"/>
    </source>
</evidence>
<feature type="binding site" evidence="8">
    <location>
        <position position="227"/>
    </location>
    <ligand>
        <name>NADP(+)</name>
        <dbReference type="ChEBI" id="CHEBI:58349"/>
    </ligand>
</feature>
<dbReference type="Pfam" id="PF01488">
    <property type="entry name" value="Shikimate_DH"/>
    <property type="match status" value="1"/>
</dbReference>
<feature type="domain" description="Shikimate dehydrogenase substrate binding N-terminal" evidence="10">
    <location>
        <begin position="12"/>
        <end position="94"/>
    </location>
</feature>
<dbReference type="Gene3D" id="3.40.50.10860">
    <property type="entry name" value="Leucine Dehydrogenase, chain A, domain 1"/>
    <property type="match status" value="1"/>
</dbReference>
<dbReference type="GO" id="GO:0008652">
    <property type="term" value="P:amino acid biosynthetic process"/>
    <property type="evidence" value="ECO:0007669"/>
    <property type="project" value="UniProtKB-KW"/>
</dbReference>
<dbReference type="UniPathway" id="UPA00053">
    <property type="reaction ID" value="UER00087"/>
</dbReference>
<dbReference type="GO" id="GO:0004764">
    <property type="term" value="F:shikimate 3-dehydrogenase (NADP+) activity"/>
    <property type="evidence" value="ECO:0007669"/>
    <property type="project" value="UniProtKB-UniRule"/>
</dbReference>
<dbReference type="InterPro" id="IPR022893">
    <property type="entry name" value="Shikimate_DH_fam"/>
</dbReference>
<dbReference type="InterPro" id="IPR013708">
    <property type="entry name" value="Shikimate_DH-bd_N"/>
</dbReference>
<dbReference type="InterPro" id="IPR011342">
    <property type="entry name" value="Shikimate_DH"/>
</dbReference>
<name>A0A662DEN3_UNCAE</name>
<feature type="binding site" evidence="8">
    <location>
        <begin position="155"/>
        <end position="160"/>
    </location>
    <ligand>
        <name>NADP(+)</name>
        <dbReference type="ChEBI" id="CHEBI:58349"/>
    </ligand>
</feature>
<dbReference type="GO" id="GO:0009073">
    <property type="term" value="P:aromatic amino acid family biosynthetic process"/>
    <property type="evidence" value="ECO:0007669"/>
    <property type="project" value="UniProtKB-KW"/>
</dbReference>
<evidence type="ECO:0000256" key="5">
    <source>
        <dbReference type="ARBA" id="ARBA00023002"/>
    </source>
</evidence>
<feature type="binding site" evidence="8">
    <location>
        <position position="92"/>
    </location>
    <ligand>
        <name>shikimate</name>
        <dbReference type="ChEBI" id="CHEBI:36208"/>
    </ligand>
</feature>
<comment type="function">
    <text evidence="8">Involved in the biosynthesis of the chorismate, which leads to the biosynthesis of aromatic amino acids. Catalyzes the reversible NADPH linked reduction of 3-dehydroshikimate (DHSA) to yield shikimate (SA).</text>
</comment>
<feature type="binding site" evidence="8">
    <location>
        <begin position="20"/>
        <end position="22"/>
    </location>
    <ligand>
        <name>shikimate</name>
        <dbReference type="ChEBI" id="CHEBI:36208"/>
    </ligand>
</feature>
<evidence type="ECO:0000313" key="13">
    <source>
        <dbReference type="Proteomes" id="UP000280417"/>
    </source>
</evidence>
<dbReference type="AlphaFoldDB" id="A0A662DEN3"/>
<comment type="similarity">
    <text evidence="8">Belongs to the shikimate dehydrogenase family.</text>
</comment>
<keyword evidence="3 8" id="KW-0028">Amino-acid biosynthesis</keyword>
<dbReference type="InterPro" id="IPR046346">
    <property type="entry name" value="Aminoacid_DH-like_N_sf"/>
</dbReference>
<feature type="domain" description="Quinate/shikimate 5-dehydrogenase/glutamyl-tRNA reductase" evidence="9">
    <location>
        <begin position="121"/>
        <end position="186"/>
    </location>
</feature>
<organism evidence="12 13">
    <name type="scientific">Aerophobetes bacterium</name>
    <dbReference type="NCBI Taxonomy" id="2030807"/>
    <lineage>
        <taxon>Bacteria</taxon>
        <taxon>Candidatus Aerophobota</taxon>
    </lineage>
</organism>
<reference evidence="12 13" key="1">
    <citation type="submission" date="2018-06" db="EMBL/GenBank/DDBJ databases">
        <title>Extensive metabolic versatility and redundancy in microbially diverse, dynamic hydrothermal sediments.</title>
        <authorList>
            <person name="Dombrowski N."/>
            <person name="Teske A."/>
            <person name="Baker B.J."/>
        </authorList>
    </citation>
    <scope>NUCLEOTIDE SEQUENCE [LARGE SCALE GENOMIC DNA]</scope>
    <source>
        <strain evidence="12">B3_G15</strain>
    </source>
</reference>
<evidence type="ECO:0000259" key="9">
    <source>
        <dbReference type="Pfam" id="PF01488"/>
    </source>
</evidence>
<dbReference type="Gene3D" id="3.40.50.720">
    <property type="entry name" value="NAD(P)-binding Rossmann-like Domain"/>
    <property type="match status" value="1"/>
</dbReference>
<comment type="caution">
    <text evidence="12">The sequence shown here is derived from an EMBL/GenBank/DDBJ whole genome shotgun (WGS) entry which is preliminary data.</text>
</comment>
<dbReference type="SUPFAM" id="SSF51735">
    <property type="entry name" value="NAD(P)-binding Rossmann-fold domains"/>
    <property type="match status" value="1"/>
</dbReference>
<comment type="pathway">
    <text evidence="1 8">Metabolic intermediate biosynthesis; chorismate biosynthesis; chorismate from D-erythrose 4-phosphate and phosphoenolpyruvate: step 4/7.</text>
</comment>
<evidence type="ECO:0000256" key="6">
    <source>
        <dbReference type="ARBA" id="ARBA00023141"/>
    </source>
</evidence>
<feature type="domain" description="SDH C-terminal" evidence="11">
    <location>
        <begin position="249"/>
        <end position="279"/>
    </location>
</feature>
<keyword evidence="4 8" id="KW-0521">NADP</keyword>
<feature type="binding site" evidence="8">
    <location>
        <position position="229"/>
    </location>
    <ligand>
        <name>shikimate</name>
        <dbReference type="ChEBI" id="CHEBI:36208"/>
    </ligand>
</feature>
<gene>
    <name evidence="8" type="primary">aroE</name>
    <name evidence="12" type="ORF">DRJ04_05185</name>
</gene>
<dbReference type="NCBIfam" id="TIGR00507">
    <property type="entry name" value="aroE"/>
    <property type="match status" value="1"/>
</dbReference>
<dbReference type="EC" id="1.1.1.25" evidence="2 8"/>
<comment type="subunit">
    <text evidence="8">Homodimer.</text>
</comment>
<evidence type="ECO:0000256" key="7">
    <source>
        <dbReference type="ARBA" id="ARBA00049442"/>
    </source>
</evidence>
<dbReference type="HAMAP" id="MF_00222">
    <property type="entry name" value="Shikimate_DH_AroE"/>
    <property type="match status" value="1"/>
</dbReference>
<evidence type="ECO:0000256" key="3">
    <source>
        <dbReference type="ARBA" id="ARBA00022605"/>
    </source>
</evidence>
<dbReference type="EMBL" id="QMQA01000125">
    <property type="protein sequence ID" value="RLE12977.1"/>
    <property type="molecule type" value="Genomic_DNA"/>
</dbReference>
<dbReference type="PANTHER" id="PTHR21089:SF1">
    <property type="entry name" value="BIFUNCTIONAL 3-DEHYDROQUINATE DEHYDRATASE_SHIKIMATE DEHYDROGENASE, CHLOROPLASTIC"/>
    <property type="match status" value="1"/>
</dbReference>
<proteinExistence type="inferred from homology"/>
<dbReference type="InterPro" id="IPR006151">
    <property type="entry name" value="Shikm_DH/Glu-tRNA_Rdtase"/>
</dbReference>
<dbReference type="GO" id="GO:0019632">
    <property type="term" value="P:shikimate metabolic process"/>
    <property type="evidence" value="ECO:0007669"/>
    <property type="project" value="InterPro"/>
</dbReference>